<accession>A0AA37N488</accession>
<evidence type="ECO:0000313" key="1">
    <source>
        <dbReference type="EMBL" id="GKH01928.1"/>
    </source>
</evidence>
<organism evidence="1 2">
    <name type="scientific">Hungatella hathewayi</name>
    <dbReference type="NCBI Taxonomy" id="154046"/>
    <lineage>
        <taxon>Bacteria</taxon>
        <taxon>Bacillati</taxon>
        <taxon>Bacillota</taxon>
        <taxon>Clostridia</taxon>
        <taxon>Lachnospirales</taxon>
        <taxon>Lachnospiraceae</taxon>
        <taxon>Hungatella</taxon>
    </lineage>
</organism>
<dbReference type="AlphaFoldDB" id="A0AA37N488"/>
<name>A0AA37N488_9FIRM</name>
<comment type="caution">
    <text evidence="1">The sequence shown here is derived from an EMBL/GenBank/DDBJ whole genome shotgun (WGS) entry which is preliminary data.</text>
</comment>
<evidence type="ECO:0000313" key="2">
    <source>
        <dbReference type="Proteomes" id="UP001055091"/>
    </source>
</evidence>
<reference evidence="1" key="1">
    <citation type="submission" date="2022-01" db="EMBL/GenBank/DDBJ databases">
        <title>Novel bile acid biosynthetic pathways are enriched in the microbiome of centenarians.</title>
        <authorList>
            <person name="Sato Y."/>
            <person name="Atarashi K."/>
            <person name="Plichta R.D."/>
            <person name="Arai Y."/>
            <person name="Sasajima S."/>
            <person name="Kearney M.S."/>
            <person name="Suda W."/>
            <person name="Takeshita K."/>
            <person name="Sasaki T."/>
            <person name="Okamoto S."/>
            <person name="Skelly N.A."/>
            <person name="Okamura Y."/>
            <person name="Vlamakis H."/>
            <person name="Li Y."/>
            <person name="Tanoue T."/>
            <person name="Takei H."/>
            <person name="Nittono H."/>
            <person name="Narushima S."/>
            <person name="Irie J."/>
            <person name="Itoh H."/>
            <person name="Moriya K."/>
            <person name="Sugiura Y."/>
            <person name="Suematsu M."/>
            <person name="Moritoki N."/>
            <person name="Shibata S."/>
            <person name="Littman R.D."/>
            <person name="Fischbach A.M."/>
            <person name="Uwamino Y."/>
            <person name="Inoue T."/>
            <person name="Honda A."/>
            <person name="Hattori M."/>
            <person name="Murai T."/>
            <person name="Xavier J.R."/>
            <person name="Hirose N."/>
            <person name="Honda K."/>
        </authorList>
    </citation>
    <scope>NUCLEOTIDE SEQUENCE</scope>
    <source>
        <strain evidence="1">CE91-St55</strain>
    </source>
</reference>
<protein>
    <submittedName>
        <fullName evidence="1">Uncharacterized protein</fullName>
    </submittedName>
</protein>
<gene>
    <name evidence="1" type="ORF">CE91St55_39090</name>
</gene>
<proteinExistence type="predicted"/>
<dbReference type="Proteomes" id="UP001055091">
    <property type="component" value="Unassembled WGS sequence"/>
</dbReference>
<sequence length="68" mass="8017">MRRFDEPSPFVPSKEEAAILIDSKPDLKQQTMTALLYSSGLRIEEVYHCPKDWLFPQQRHPDRPIDTF</sequence>
<dbReference type="EMBL" id="BQNJ01000001">
    <property type="protein sequence ID" value="GKH01928.1"/>
    <property type="molecule type" value="Genomic_DNA"/>
</dbReference>